<dbReference type="EMBL" id="BAAALF010000001">
    <property type="protein sequence ID" value="GAA1214450.1"/>
    <property type="molecule type" value="Genomic_DNA"/>
</dbReference>
<protein>
    <submittedName>
        <fullName evidence="2">Uncharacterized protein</fullName>
    </submittedName>
</protein>
<comment type="caution">
    <text evidence="2">The sequence shown here is derived from an EMBL/GenBank/DDBJ whole genome shotgun (WGS) entry which is preliminary data.</text>
</comment>
<feature type="chain" id="PRO_5045630784" evidence="1">
    <location>
        <begin position="27"/>
        <end position="86"/>
    </location>
</feature>
<feature type="signal peptide" evidence="1">
    <location>
        <begin position="1"/>
        <end position="26"/>
    </location>
</feature>
<gene>
    <name evidence="2" type="ORF">GCM10009665_00240</name>
</gene>
<evidence type="ECO:0000313" key="2">
    <source>
        <dbReference type="EMBL" id="GAA1214450.1"/>
    </source>
</evidence>
<dbReference type="Proteomes" id="UP001500037">
    <property type="component" value="Unassembled WGS sequence"/>
</dbReference>
<keyword evidence="3" id="KW-1185">Reference proteome</keyword>
<evidence type="ECO:0000256" key="1">
    <source>
        <dbReference type="SAM" id="SignalP"/>
    </source>
</evidence>
<accession>A0ABP4G915</accession>
<organism evidence="2 3">
    <name type="scientific">Kitasatospora nipponensis</name>
    <dbReference type="NCBI Taxonomy" id="258049"/>
    <lineage>
        <taxon>Bacteria</taxon>
        <taxon>Bacillati</taxon>
        <taxon>Actinomycetota</taxon>
        <taxon>Actinomycetes</taxon>
        <taxon>Kitasatosporales</taxon>
        <taxon>Streptomycetaceae</taxon>
        <taxon>Kitasatospora</taxon>
    </lineage>
</organism>
<reference evidence="3" key="1">
    <citation type="journal article" date="2019" name="Int. J. Syst. Evol. Microbiol.">
        <title>The Global Catalogue of Microorganisms (GCM) 10K type strain sequencing project: providing services to taxonomists for standard genome sequencing and annotation.</title>
        <authorList>
            <consortium name="The Broad Institute Genomics Platform"/>
            <consortium name="The Broad Institute Genome Sequencing Center for Infectious Disease"/>
            <person name="Wu L."/>
            <person name="Ma J."/>
        </authorList>
    </citation>
    <scope>NUCLEOTIDE SEQUENCE [LARGE SCALE GENOMIC DNA]</scope>
    <source>
        <strain evidence="3">JCM 13004</strain>
    </source>
</reference>
<keyword evidence="1" id="KW-0732">Signal</keyword>
<name>A0ABP4G915_9ACTN</name>
<dbReference type="RefSeq" id="WP_344437466.1">
    <property type="nucleotide sequence ID" value="NZ_BAAALF010000001.1"/>
</dbReference>
<evidence type="ECO:0000313" key="3">
    <source>
        <dbReference type="Proteomes" id="UP001500037"/>
    </source>
</evidence>
<sequence length="86" mass="8453">MASLSHRAAAVTLVAAGLLGLAGATATEASATTIRHFVATGRNPGQAGAWAWASAHAAGFTDAQCGEEVEGGAGGYWKAVVTCVVP</sequence>
<proteinExistence type="predicted"/>